<accession>A0A1G9XTI6</accession>
<name>A0A1G9XTI6_9HYPH</name>
<proteinExistence type="predicted"/>
<dbReference type="OrthoDB" id="8266207at2"/>
<dbReference type="AlphaFoldDB" id="A0A1G9XTI6"/>
<dbReference type="STRING" id="582672.SAMN05216360_10528"/>
<keyword evidence="2" id="KW-1185">Reference proteome</keyword>
<organism evidence="1 2">
    <name type="scientific">Methylobacterium phyllostachyos</name>
    <dbReference type="NCBI Taxonomy" id="582672"/>
    <lineage>
        <taxon>Bacteria</taxon>
        <taxon>Pseudomonadati</taxon>
        <taxon>Pseudomonadota</taxon>
        <taxon>Alphaproteobacteria</taxon>
        <taxon>Hyphomicrobiales</taxon>
        <taxon>Methylobacteriaceae</taxon>
        <taxon>Methylobacterium</taxon>
    </lineage>
</organism>
<evidence type="ECO:0000313" key="2">
    <source>
        <dbReference type="Proteomes" id="UP000198704"/>
    </source>
</evidence>
<evidence type="ECO:0000313" key="1">
    <source>
        <dbReference type="EMBL" id="SDN00117.1"/>
    </source>
</evidence>
<sequence length="106" mass="11939">MASQILDVEVTEAMMPNRMRANEYAPDAPSMRHDPVEEWDRRLDELPKALDRVIGKKAGNRYGAPPTLVVYLNIEVYGGYRDAETRASIAIIMEQYAGSFTALHVL</sequence>
<gene>
    <name evidence="1" type="ORF">SAMN05216360_10528</name>
</gene>
<dbReference type="Proteomes" id="UP000198704">
    <property type="component" value="Unassembled WGS sequence"/>
</dbReference>
<protein>
    <submittedName>
        <fullName evidence="1">Uncharacterized protein</fullName>
    </submittedName>
</protein>
<dbReference type="RefSeq" id="WP_143012234.1">
    <property type="nucleotide sequence ID" value="NZ_FNHS01000005.1"/>
</dbReference>
<dbReference type="EMBL" id="FNHS01000005">
    <property type="protein sequence ID" value="SDN00117.1"/>
    <property type="molecule type" value="Genomic_DNA"/>
</dbReference>
<reference evidence="2" key="1">
    <citation type="submission" date="2016-10" db="EMBL/GenBank/DDBJ databases">
        <authorList>
            <person name="Varghese N."/>
            <person name="Submissions S."/>
        </authorList>
    </citation>
    <scope>NUCLEOTIDE SEQUENCE [LARGE SCALE GENOMIC DNA]</scope>
    <source>
        <strain evidence="2">BL47</strain>
    </source>
</reference>